<dbReference type="AlphaFoldDB" id="A0AAW6HSM9"/>
<sequence length="46" mass="5022">MTTIMLKNTRSCDVTLDGVTIQAGRTQALEPHTWSSCGSTLDWPVV</sequence>
<name>A0AAW6HSM9_XYLFS</name>
<reference evidence="1" key="1">
    <citation type="submission" date="2021-11" db="EMBL/GenBank/DDBJ databases">
        <authorList>
            <person name="Denance N."/>
            <person name="Briand M."/>
            <person name="Dupas E."/>
            <person name="Durand K."/>
            <person name="Legendre B."/>
            <person name="Cunty A."/>
            <person name="Donnadieu C."/>
            <person name="Lopez Roques C."/>
            <person name="Cesbron S."/>
            <person name="Jacques M.A."/>
        </authorList>
    </citation>
    <scope>NUCLEOTIDE SEQUENCE</scope>
    <source>
        <strain evidence="1">CFBP8070</strain>
    </source>
</reference>
<accession>A0AAW6HSM9</accession>
<comment type="caution">
    <text evidence="1">The sequence shown here is derived from an EMBL/GenBank/DDBJ whole genome shotgun (WGS) entry which is preliminary data.</text>
</comment>
<evidence type="ECO:0000313" key="2">
    <source>
        <dbReference type="Proteomes" id="UP001220702"/>
    </source>
</evidence>
<gene>
    <name evidence="1" type="ORF">LOK82_00015</name>
</gene>
<organism evidence="1 2">
    <name type="scientific">Xylella fastidiosa subsp. multiplex</name>
    <dbReference type="NCBI Taxonomy" id="644357"/>
    <lineage>
        <taxon>Bacteria</taxon>
        <taxon>Pseudomonadati</taxon>
        <taxon>Pseudomonadota</taxon>
        <taxon>Gammaproteobacteria</taxon>
        <taxon>Lysobacterales</taxon>
        <taxon>Lysobacteraceae</taxon>
        <taxon>Xylella</taxon>
    </lineage>
</organism>
<proteinExistence type="predicted"/>
<protein>
    <submittedName>
        <fullName evidence="1">Uncharacterized protein</fullName>
    </submittedName>
</protein>
<dbReference type="Proteomes" id="UP001220702">
    <property type="component" value="Unassembled WGS sequence"/>
</dbReference>
<reference evidence="1" key="2">
    <citation type="journal article" date="2023" name="Commun. Biol.">
        <title>Suspicions of two bridgehead invasions of Xylella fastidiosa subsp. multiplex in France.</title>
        <authorList>
            <person name="Dupas E."/>
            <person name="Durand K."/>
            <person name="Rieux A."/>
            <person name="Briand M."/>
            <person name="Pruvost O."/>
            <person name="Cunty A."/>
            <person name="Denance N."/>
            <person name="Donnadieu C."/>
            <person name="Legendre B."/>
            <person name="Lopez-Roques C."/>
            <person name="Cesbron S."/>
            <person name="Ravigne V."/>
            <person name="Jacques M.A."/>
        </authorList>
    </citation>
    <scope>NUCLEOTIDE SEQUENCE</scope>
    <source>
        <strain evidence="1">CFBP8070</strain>
    </source>
</reference>
<dbReference type="EMBL" id="JAJKGN010000001">
    <property type="protein sequence ID" value="MDC6407147.1"/>
    <property type="molecule type" value="Genomic_DNA"/>
</dbReference>
<evidence type="ECO:0000313" key="1">
    <source>
        <dbReference type="EMBL" id="MDC6407147.1"/>
    </source>
</evidence>